<dbReference type="GeneID" id="31526515"/>
<organism evidence="1 2">
    <name type="scientific">Mycobacterium colombiense CECT 3035</name>
    <dbReference type="NCBI Taxonomy" id="1041522"/>
    <lineage>
        <taxon>Bacteria</taxon>
        <taxon>Bacillati</taxon>
        <taxon>Actinomycetota</taxon>
        <taxon>Actinomycetes</taxon>
        <taxon>Mycobacteriales</taxon>
        <taxon>Mycobacteriaceae</taxon>
        <taxon>Mycobacterium</taxon>
        <taxon>Mycobacterium avium complex (MAC)</taxon>
    </lineage>
</organism>
<dbReference type="Proteomes" id="UP000006455">
    <property type="component" value="Unassembled WGS sequence"/>
</dbReference>
<sequence length="89" mass="10096">MVGRLRGVEPLDELVVAGKTLAVSLFTIRYSVSGISSNENPPLTVEYQISIVQRRRQLISGTNRRFAIAADMEPESVRAREDMYWRIIT</sequence>
<name>J4JVU1_9MYCO</name>
<dbReference type="RefSeq" id="WP_007770202.1">
    <property type="nucleotide sequence ID" value="NZ_AFVW02000002.1"/>
</dbReference>
<proteinExistence type="predicted"/>
<dbReference type="AlphaFoldDB" id="J4JVU1"/>
<accession>J4JVU1</accession>
<protein>
    <submittedName>
        <fullName evidence="1">Uncharacterized protein</fullName>
    </submittedName>
</protein>
<gene>
    <name evidence="1" type="ORF">MCOL_V205540</name>
</gene>
<reference evidence="1 2" key="1">
    <citation type="journal article" date="2011" name="J. Bacteriol.">
        <title>Genome sequence of the Mycobacterium colombiense type strain, CECT 3035.</title>
        <authorList>
            <person name="Gonzalez-Perez M."/>
            <person name="Murcia M.I."/>
            <person name="Landsman D."/>
            <person name="Jordan I.K."/>
            <person name="Marino-Ramirez L."/>
        </authorList>
    </citation>
    <scope>NUCLEOTIDE SEQUENCE [LARGE SCALE GENOMIC DNA]</scope>
    <source>
        <strain evidence="1 2">CECT 3035</strain>
    </source>
</reference>
<evidence type="ECO:0000313" key="2">
    <source>
        <dbReference type="Proteomes" id="UP000006455"/>
    </source>
</evidence>
<evidence type="ECO:0000313" key="1">
    <source>
        <dbReference type="EMBL" id="EJO89627.1"/>
    </source>
</evidence>
<dbReference type="EMBL" id="AFVW02000002">
    <property type="protein sequence ID" value="EJO89627.1"/>
    <property type="molecule type" value="Genomic_DNA"/>
</dbReference>
<comment type="caution">
    <text evidence="1">The sequence shown here is derived from an EMBL/GenBank/DDBJ whole genome shotgun (WGS) entry which is preliminary data.</text>
</comment>